<proteinExistence type="predicted"/>
<dbReference type="OrthoDB" id="5987510at2759"/>
<dbReference type="PANTHER" id="PTHR31424:SF3">
    <property type="entry name" value="RING-TYPE DOMAIN-CONTAINING PROTEIN"/>
    <property type="match status" value="1"/>
</dbReference>
<organism evidence="1 2">
    <name type="scientific">Paramuricea clavata</name>
    <name type="common">Red gorgonian</name>
    <name type="synonym">Violescent sea-whip</name>
    <dbReference type="NCBI Taxonomy" id="317549"/>
    <lineage>
        <taxon>Eukaryota</taxon>
        <taxon>Metazoa</taxon>
        <taxon>Cnidaria</taxon>
        <taxon>Anthozoa</taxon>
        <taxon>Octocorallia</taxon>
        <taxon>Malacalcyonacea</taxon>
        <taxon>Plexauridae</taxon>
        <taxon>Paramuricea</taxon>
    </lineage>
</organism>
<protein>
    <submittedName>
        <fullName evidence="1">Uncharacterized protein</fullName>
    </submittedName>
</protein>
<keyword evidence="2" id="KW-1185">Reference proteome</keyword>
<dbReference type="AlphaFoldDB" id="A0A6S7KQH2"/>
<evidence type="ECO:0000313" key="2">
    <source>
        <dbReference type="Proteomes" id="UP001152795"/>
    </source>
</evidence>
<dbReference type="PANTHER" id="PTHR31424">
    <property type="entry name" value="PROTEIN CBG23806"/>
    <property type="match status" value="1"/>
</dbReference>
<reference evidence="1" key="1">
    <citation type="submission" date="2020-04" db="EMBL/GenBank/DDBJ databases">
        <authorList>
            <person name="Alioto T."/>
            <person name="Alioto T."/>
            <person name="Gomez Garrido J."/>
        </authorList>
    </citation>
    <scope>NUCLEOTIDE SEQUENCE</scope>
    <source>
        <strain evidence="1">A484AB</strain>
    </source>
</reference>
<accession>A0A6S7KQH2</accession>
<name>A0A6S7KQH2_PARCT</name>
<evidence type="ECO:0000313" key="1">
    <source>
        <dbReference type="EMBL" id="CAB4030363.1"/>
    </source>
</evidence>
<gene>
    <name evidence="1" type="ORF">PACLA_8A060906</name>
</gene>
<dbReference type="EMBL" id="CACRXK020016810">
    <property type="protein sequence ID" value="CAB4030363.1"/>
    <property type="molecule type" value="Genomic_DNA"/>
</dbReference>
<dbReference type="Proteomes" id="UP001152795">
    <property type="component" value="Unassembled WGS sequence"/>
</dbReference>
<comment type="caution">
    <text evidence="1">The sequence shown here is derived from an EMBL/GenBank/DDBJ whole genome shotgun (WGS) entry which is preliminary data.</text>
</comment>
<sequence>MTRNTNFVILSFGVVDSKSDNVLSAKGNHSLGVVKGNESYELLNQAFGDIFNQINHLNKLKHIKVGEKIVNLEIFFGGDYKFLLLVFGLQNATSNYSCLWCKVHKDKRWDMSHDISYYTSVQLKRSIKDIHDLAGKSKNNYCCVARPLVEIDLDHVICDELHLMLRVVDVLIDNLMEDVLEWDKTEDMCKKRSDERGIHLNNLISTIRSCGVSFNIWQKKSAEGNASGKYECTSLLSHDKKILLQQLPRKLSTAIQEDSCSEVIQIWQDFYELYKTINKEHLSEEEINNYFDKAKAWVKLFISLSPKRKGYNKSRVTPYLHIMVYHVPQFLRLFKTMRIFSGQGVEKNNDVARSTVLRKSNKLDSTSDVLKLEFRQRQLREQERNKRTYEKVDGSYWESEIFKKRQKRRLDHI</sequence>